<keyword evidence="1" id="KW-0812">Transmembrane</keyword>
<organism evidence="2 3">
    <name type="scientific">Globodera pallida</name>
    <name type="common">Potato cyst nematode worm</name>
    <name type="synonym">Heterodera pallida</name>
    <dbReference type="NCBI Taxonomy" id="36090"/>
    <lineage>
        <taxon>Eukaryota</taxon>
        <taxon>Metazoa</taxon>
        <taxon>Ecdysozoa</taxon>
        <taxon>Nematoda</taxon>
        <taxon>Chromadorea</taxon>
        <taxon>Rhabditida</taxon>
        <taxon>Tylenchina</taxon>
        <taxon>Tylenchomorpha</taxon>
        <taxon>Tylenchoidea</taxon>
        <taxon>Heteroderidae</taxon>
        <taxon>Heteroderinae</taxon>
        <taxon>Globodera</taxon>
    </lineage>
</organism>
<sequence length="75" mass="8239">FLEVDGADPKRKQQKAKGSKLCLWITLGIILLVVVLGLAGFVVTVAITPETFANTPLLKHFAALFNKKKEQDDET</sequence>
<proteinExistence type="predicted"/>
<evidence type="ECO:0000313" key="3">
    <source>
        <dbReference type="WBParaSite" id="GPLIN_001610200"/>
    </source>
</evidence>
<feature type="transmembrane region" description="Helical" evidence="1">
    <location>
        <begin position="21"/>
        <end position="47"/>
    </location>
</feature>
<keyword evidence="1" id="KW-1133">Transmembrane helix</keyword>
<reference evidence="2" key="1">
    <citation type="submission" date="2014-05" db="EMBL/GenBank/DDBJ databases">
        <title>The genome and life-stage specific transcriptomes of Globodera pallida elucidate key aspects of plant parasitism by a cyst nematode.</title>
        <authorList>
            <person name="Cotton J.A."/>
            <person name="Lilley C.J."/>
            <person name="Jones L.M."/>
            <person name="Kikuchi T."/>
            <person name="Reid A.J."/>
            <person name="Thorpe P."/>
            <person name="Tsai I.J."/>
            <person name="Beasley H."/>
            <person name="Blok V."/>
            <person name="Cock P.J.A."/>
            <person name="Van den Akker S.E."/>
            <person name="Holroyd N."/>
            <person name="Hunt M."/>
            <person name="Mantelin S."/>
            <person name="Naghra H."/>
            <person name="Pain A."/>
            <person name="Palomares-Rius J.E."/>
            <person name="Zarowiecki M."/>
            <person name="Berriman M."/>
            <person name="Jones J.T."/>
            <person name="Urwin P.E."/>
        </authorList>
    </citation>
    <scope>NUCLEOTIDE SEQUENCE [LARGE SCALE GENOMIC DNA]</scope>
    <source>
        <strain evidence="2">Lindley</strain>
    </source>
</reference>
<dbReference type="WBParaSite" id="GPLIN_001610200">
    <property type="protein sequence ID" value="GPLIN_001610200"/>
    <property type="gene ID" value="GPLIN_001610200"/>
</dbReference>
<evidence type="ECO:0000256" key="1">
    <source>
        <dbReference type="SAM" id="Phobius"/>
    </source>
</evidence>
<protein>
    <submittedName>
        <fullName evidence="3">Col_cuticle_N domain-containing protein</fullName>
    </submittedName>
</protein>
<dbReference type="Proteomes" id="UP000050741">
    <property type="component" value="Unassembled WGS sequence"/>
</dbReference>
<keyword evidence="2" id="KW-1185">Reference proteome</keyword>
<accession>A0A183CT94</accession>
<evidence type="ECO:0000313" key="2">
    <source>
        <dbReference type="Proteomes" id="UP000050741"/>
    </source>
</evidence>
<name>A0A183CT94_GLOPA</name>
<reference evidence="3" key="2">
    <citation type="submission" date="2016-06" db="UniProtKB">
        <authorList>
            <consortium name="WormBaseParasite"/>
        </authorList>
    </citation>
    <scope>IDENTIFICATION</scope>
</reference>
<keyword evidence="1" id="KW-0472">Membrane</keyword>
<dbReference type="AlphaFoldDB" id="A0A183CT94"/>